<dbReference type="EMBL" id="JAAOIW010000006">
    <property type="protein sequence ID" value="NHN31625.1"/>
    <property type="molecule type" value="Genomic_DNA"/>
</dbReference>
<keyword evidence="2" id="KW-1185">Reference proteome</keyword>
<proteinExistence type="predicted"/>
<gene>
    <name evidence="1" type="ORF">G9U52_17470</name>
</gene>
<organism evidence="1 2">
    <name type="scientific">Paenibacillus agricola</name>
    <dbReference type="NCBI Taxonomy" id="2716264"/>
    <lineage>
        <taxon>Bacteria</taxon>
        <taxon>Bacillati</taxon>
        <taxon>Bacillota</taxon>
        <taxon>Bacilli</taxon>
        <taxon>Bacillales</taxon>
        <taxon>Paenibacillaceae</taxon>
        <taxon>Paenibacillus</taxon>
    </lineage>
</organism>
<reference evidence="1" key="1">
    <citation type="submission" date="2020-03" db="EMBL/GenBank/DDBJ databases">
        <title>Draft sequencing of Paenibacilllus sp. S3N08.</title>
        <authorList>
            <person name="Kim D.-U."/>
        </authorList>
    </citation>
    <scope>NUCLEOTIDE SEQUENCE</scope>
    <source>
        <strain evidence="1">S3N08</strain>
    </source>
</reference>
<accession>A0ABX0J5L6</accession>
<dbReference type="Proteomes" id="UP001165962">
    <property type="component" value="Unassembled WGS sequence"/>
</dbReference>
<comment type="caution">
    <text evidence="1">The sequence shown here is derived from an EMBL/GenBank/DDBJ whole genome shotgun (WGS) entry which is preliminary data.</text>
</comment>
<evidence type="ECO:0000313" key="2">
    <source>
        <dbReference type="Proteomes" id="UP001165962"/>
    </source>
</evidence>
<sequence length="105" mass="11574">MEGTSDSEIGFWQYKSLLQAGEQGISAISKVHETLGGVANIGVLREDGEFLIYAAHPENRVYTFGLGKLKMVSTALHSHDDFLFQAIFPEARSIELLPLHTVLTL</sequence>
<evidence type="ECO:0000313" key="1">
    <source>
        <dbReference type="EMBL" id="NHN31625.1"/>
    </source>
</evidence>
<protein>
    <submittedName>
        <fullName evidence="1">Uncharacterized protein</fullName>
    </submittedName>
</protein>
<name>A0ABX0J5L6_9BACL</name>